<dbReference type="EMBL" id="FRFD01000014">
    <property type="protein sequence ID" value="SHO53688.1"/>
    <property type="molecule type" value="Genomic_DNA"/>
</dbReference>
<name>A0A1M7YM61_9FIRM</name>
<protein>
    <submittedName>
        <fullName evidence="1">Uncharacterized protein</fullName>
    </submittedName>
</protein>
<accession>A0A1M7YM61</accession>
<reference evidence="1 2" key="1">
    <citation type="submission" date="2016-12" db="EMBL/GenBank/DDBJ databases">
        <authorList>
            <person name="Song W.-J."/>
            <person name="Kurnit D.M."/>
        </authorList>
    </citation>
    <scope>NUCLEOTIDE SEQUENCE [LARGE SCALE GENOMIC DNA]</scope>
    <source>
        <strain evidence="1 2">DSM 12503</strain>
    </source>
</reference>
<sequence length="91" mass="10664">MPKNQYHNCAICGAKYHFCSGCMNVKTYTPWRTIVDNVEHYKIFIILRDYNNKNIDKSTAKKQLQKCDLNGLENFVAEVKVLIEDILSYEE</sequence>
<dbReference type="Proteomes" id="UP000184612">
    <property type="component" value="Unassembled WGS sequence"/>
</dbReference>
<dbReference type="OrthoDB" id="2062964at2"/>
<gene>
    <name evidence="1" type="ORF">SAMN02745217_04236</name>
</gene>
<evidence type="ECO:0000313" key="2">
    <source>
        <dbReference type="Proteomes" id="UP000184612"/>
    </source>
</evidence>
<dbReference type="AlphaFoldDB" id="A0A1M7YM61"/>
<organism evidence="1 2">
    <name type="scientific">Anaerocolumna xylanovorans DSM 12503</name>
    <dbReference type="NCBI Taxonomy" id="1121345"/>
    <lineage>
        <taxon>Bacteria</taxon>
        <taxon>Bacillati</taxon>
        <taxon>Bacillota</taxon>
        <taxon>Clostridia</taxon>
        <taxon>Lachnospirales</taxon>
        <taxon>Lachnospiraceae</taxon>
        <taxon>Anaerocolumna</taxon>
    </lineage>
</organism>
<evidence type="ECO:0000313" key="1">
    <source>
        <dbReference type="EMBL" id="SHO53688.1"/>
    </source>
</evidence>
<proteinExistence type="predicted"/>
<keyword evidence="2" id="KW-1185">Reference proteome</keyword>
<dbReference type="RefSeq" id="WP_073590867.1">
    <property type="nucleotide sequence ID" value="NZ_FRFD01000014.1"/>
</dbReference>
<dbReference type="STRING" id="1121345.SAMN02745217_04236"/>